<dbReference type="PhylomeDB" id="E9G743"/>
<dbReference type="OrthoDB" id="6270916at2759"/>
<dbReference type="AlphaFoldDB" id="E9G743"/>
<dbReference type="Proteomes" id="UP000000305">
    <property type="component" value="Unassembled WGS sequence"/>
</dbReference>
<name>E9G743_DAPPU</name>
<dbReference type="EMBL" id="GL732534">
    <property type="protein sequence ID" value="EFX84404.1"/>
    <property type="molecule type" value="Genomic_DNA"/>
</dbReference>
<organism evidence="1 2">
    <name type="scientific">Daphnia pulex</name>
    <name type="common">Water flea</name>
    <dbReference type="NCBI Taxonomy" id="6669"/>
    <lineage>
        <taxon>Eukaryota</taxon>
        <taxon>Metazoa</taxon>
        <taxon>Ecdysozoa</taxon>
        <taxon>Arthropoda</taxon>
        <taxon>Crustacea</taxon>
        <taxon>Branchiopoda</taxon>
        <taxon>Diplostraca</taxon>
        <taxon>Cladocera</taxon>
        <taxon>Anomopoda</taxon>
        <taxon>Daphniidae</taxon>
        <taxon>Daphnia</taxon>
    </lineage>
</organism>
<dbReference type="STRING" id="6669.E9G743"/>
<accession>E9G743</accession>
<dbReference type="KEGG" id="dpx:DAPPUDRAFT_46968"/>
<dbReference type="eggNOG" id="KOG3685">
    <property type="taxonomic scope" value="Eukaryota"/>
</dbReference>
<dbReference type="PANTHER" id="PTHR21696:SF2">
    <property type="entry name" value="PROTEIN UNC-79 HOMOLOG"/>
    <property type="match status" value="1"/>
</dbReference>
<protein>
    <submittedName>
        <fullName evidence="1">Uncharacterized protein</fullName>
    </submittedName>
</protein>
<gene>
    <name evidence="1" type="ORF">DAPPUDRAFT_46968</name>
</gene>
<dbReference type="PANTHER" id="PTHR21696">
    <property type="entry name" value="PROTEIN UNC-79 HOMOLOG"/>
    <property type="match status" value="1"/>
</dbReference>
<dbReference type="InterPro" id="IPR024855">
    <property type="entry name" value="UNC79"/>
</dbReference>
<dbReference type="OMA" id="HEANYVT"/>
<keyword evidence="2" id="KW-1185">Reference proteome</keyword>
<reference evidence="1 2" key="1">
    <citation type="journal article" date="2011" name="Science">
        <title>The ecoresponsive genome of Daphnia pulex.</title>
        <authorList>
            <person name="Colbourne J.K."/>
            <person name="Pfrender M.E."/>
            <person name="Gilbert D."/>
            <person name="Thomas W.K."/>
            <person name="Tucker A."/>
            <person name="Oakley T.H."/>
            <person name="Tokishita S."/>
            <person name="Aerts A."/>
            <person name="Arnold G.J."/>
            <person name="Basu M.K."/>
            <person name="Bauer D.J."/>
            <person name="Caceres C.E."/>
            <person name="Carmel L."/>
            <person name="Casola C."/>
            <person name="Choi J.H."/>
            <person name="Detter J.C."/>
            <person name="Dong Q."/>
            <person name="Dusheyko S."/>
            <person name="Eads B.D."/>
            <person name="Frohlich T."/>
            <person name="Geiler-Samerotte K.A."/>
            <person name="Gerlach D."/>
            <person name="Hatcher P."/>
            <person name="Jogdeo S."/>
            <person name="Krijgsveld J."/>
            <person name="Kriventseva E.V."/>
            <person name="Kultz D."/>
            <person name="Laforsch C."/>
            <person name="Lindquist E."/>
            <person name="Lopez J."/>
            <person name="Manak J.R."/>
            <person name="Muller J."/>
            <person name="Pangilinan J."/>
            <person name="Patwardhan R.P."/>
            <person name="Pitluck S."/>
            <person name="Pritham E.J."/>
            <person name="Rechtsteiner A."/>
            <person name="Rho M."/>
            <person name="Rogozin I.B."/>
            <person name="Sakarya O."/>
            <person name="Salamov A."/>
            <person name="Schaack S."/>
            <person name="Shapiro H."/>
            <person name="Shiga Y."/>
            <person name="Skalitzky C."/>
            <person name="Smith Z."/>
            <person name="Souvorov A."/>
            <person name="Sung W."/>
            <person name="Tang Z."/>
            <person name="Tsuchiya D."/>
            <person name="Tu H."/>
            <person name="Vos H."/>
            <person name="Wang M."/>
            <person name="Wolf Y.I."/>
            <person name="Yamagata H."/>
            <person name="Yamada T."/>
            <person name="Ye Y."/>
            <person name="Shaw J.R."/>
            <person name="Andrews J."/>
            <person name="Crease T.J."/>
            <person name="Tang H."/>
            <person name="Lucas S.M."/>
            <person name="Robertson H.M."/>
            <person name="Bork P."/>
            <person name="Koonin E.V."/>
            <person name="Zdobnov E.M."/>
            <person name="Grigoriev I.V."/>
            <person name="Lynch M."/>
            <person name="Boore J.L."/>
        </authorList>
    </citation>
    <scope>NUCLEOTIDE SEQUENCE [LARGE SCALE GENOMIC DNA]</scope>
</reference>
<evidence type="ECO:0000313" key="1">
    <source>
        <dbReference type="EMBL" id="EFX84404.1"/>
    </source>
</evidence>
<dbReference type="HOGENOM" id="CLU_330160_0_0_1"/>
<sequence>MQRCSELDDYDGETHSLLLTTLMQFLAQPDLAQLSDDKFQSQIQNLVLRHLSLLLGYGPTERAFCLTPQKLRASAPFNAFLSALPQVLDRNLAIGANLLPMTLSLMIFCPAPPSKNNGPGGNSWLQSYKPTYSLWYLETHPRRMWLQTVLVILYKYRYNQPNLAPLVQSIIRIVLNTLESQYHRCYRYVSLAACVRQPSGVYEAHTIVSHRQVNAADAAAAAAAATATPTGVRTRQRKMGISMGTMGPEIPFLSAEQSNRQQQQSQMEPPLPHPAQAVNHAVHTPMKQSCLRVGDEVACHRCSKCNAPFEEFSEEELGLCIVIISTFVHREPALAATMLPEILRCNAKWAGSTTYTWQMGSNLYVPGEVGAIARQFLRCLLHQLTPNKVFIQLFQTQVPEEMKQSFFKTMASALTDFVELTPAAPLQLLLESLNEQKQLSPAQIAMMLPNVACYIECLPPLELSAQIWTPLFAQLEIFCTRLILVLPLLNGNPIHSNSLLRIMGSTNRVAALQLAPSRGSILDSFAKILLYIIQHWAGFDYKHLVELCHLAFRSFNKDREKYMLTRTLVDELVSVMKLKSSLPDSTLIILVHFTLQDAGGTLPPHCLLMDEMDCGANTVKLSGSDGSAGAGTTGAFDCIRPHFSDIMDFLADVHTLSKLKSNSRAMSPGPGLDEDTLGGTVKAGMAQLLALEVVRGNGKDNKCLQRYMPWLLNPPSSIQQGPREFLECVCHVRLLSWLLLGALQHTALVTHTHSNGPLSVSSATSNPCLPLPIEVSCSLADHIQGILAGFAEQSKTSVLHMSSLYHAFLLCQLWTIYLEFMAGQLGNNSNAEQQATIFNVLVDFWSKITPSVLQLVAHSSLTEMVNLHFLSLMEALSECKSSVLSLLLPLWTPVLQAQNSQLPVHLQVRLQACVEGYSLNTGTASSGGGVCEGLETHLEGWLLRWLQKLQFKMGQIEIQSSTASQFYNV</sequence>
<dbReference type="InParanoid" id="E9G743"/>
<evidence type="ECO:0000313" key="2">
    <source>
        <dbReference type="Proteomes" id="UP000000305"/>
    </source>
</evidence>
<proteinExistence type="predicted"/>